<accession>A0A2T4HZA9</accession>
<dbReference type="InterPro" id="IPR011010">
    <property type="entry name" value="DNA_brk_join_enz"/>
</dbReference>
<evidence type="ECO:0008006" key="3">
    <source>
        <dbReference type="Google" id="ProtNLM"/>
    </source>
</evidence>
<evidence type="ECO:0000313" key="2">
    <source>
        <dbReference type="Proteomes" id="UP000241206"/>
    </source>
</evidence>
<evidence type="ECO:0000313" key="1">
    <source>
        <dbReference type="EMBL" id="PTD21627.1"/>
    </source>
</evidence>
<keyword evidence="2" id="KW-1185">Reference proteome</keyword>
<organism evidence="1 2">
    <name type="scientific">Edaphosphingomonas fennica</name>
    <dbReference type="NCBI Taxonomy" id="114404"/>
    <lineage>
        <taxon>Bacteria</taxon>
        <taxon>Pseudomonadati</taxon>
        <taxon>Pseudomonadota</taxon>
        <taxon>Alphaproteobacteria</taxon>
        <taxon>Sphingomonadales</taxon>
        <taxon>Rhizorhabdaceae</taxon>
        <taxon>Edaphosphingomonas</taxon>
    </lineage>
</organism>
<gene>
    <name evidence="1" type="ORF">CV103_10185</name>
</gene>
<protein>
    <recommendedName>
        <fullName evidence="3">Integrase</fullName>
    </recommendedName>
</protein>
<dbReference type="AlphaFoldDB" id="A0A2T4HZA9"/>
<sequence length="247" mass="28241">MEIFGFLRPYLFLSGLTNAVSPLLTQFQHRSRHMATITKRKSGWSVQIRRKGYQPEYCTLPTKAAAEKWARERESEIDRGDAPVDRKTLLATTLGDLMRRYMDEITPTKKSAHSEQLRMTKMLSAPMCELSLLELSSAPISAYRDQRLLTVKPATIARELSLIHNVIDVARRDWGYHLPTNSIALVRKPRIQNARDRRLRPGELKRLEAALAETRNPFIRPLILLAVETALRRSELLKLGPGLITTM</sequence>
<dbReference type="Proteomes" id="UP000241206">
    <property type="component" value="Unassembled WGS sequence"/>
</dbReference>
<dbReference type="GO" id="GO:0003677">
    <property type="term" value="F:DNA binding"/>
    <property type="evidence" value="ECO:0007669"/>
    <property type="project" value="InterPro"/>
</dbReference>
<comment type="caution">
    <text evidence="1">The sequence shown here is derived from an EMBL/GenBank/DDBJ whole genome shotgun (WGS) entry which is preliminary data.</text>
</comment>
<proteinExistence type="predicted"/>
<dbReference type="SUPFAM" id="SSF56349">
    <property type="entry name" value="DNA breaking-rejoining enzymes"/>
    <property type="match status" value="1"/>
</dbReference>
<dbReference type="EMBL" id="PHHF01000043">
    <property type="protein sequence ID" value="PTD21627.1"/>
    <property type="molecule type" value="Genomic_DNA"/>
</dbReference>
<reference evidence="1 2" key="1">
    <citation type="submission" date="2017-11" db="EMBL/GenBank/DDBJ databases">
        <title>Sphingomonas oleivorans sp. nov., isolated from oil-contaminated soil.</title>
        <authorList>
            <person name="Wang L."/>
            <person name="Chen L."/>
        </authorList>
    </citation>
    <scope>NUCLEOTIDE SEQUENCE [LARGE SCALE GENOMIC DNA]</scope>
    <source>
        <strain evidence="1 2">K101</strain>
    </source>
</reference>
<name>A0A2T4HZA9_9SPHN</name>